<reference evidence="2" key="2">
    <citation type="submission" date="2017-12" db="EMBL/GenBank/DDBJ databases">
        <title>Genome sequence of the Bar-tailed Godwit (Limosa lapponica baueri).</title>
        <authorList>
            <person name="Lima N.C.B."/>
            <person name="Parody-Merino A.M."/>
            <person name="Battley P.F."/>
            <person name="Fidler A.E."/>
            <person name="Prosdocimi F."/>
        </authorList>
    </citation>
    <scope>NUCLEOTIDE SEQUENCE [LARGE SCALE GENOMIC DNA]</scope>
</reference>
<protein>
    <submittedName>
        <fullName evidence="1">Uncharacterized protein</fullName>
    </submittedName>
</protein>
<dbReference type="PANTHER" id="PTHR33332">
    <property type="entry name" value="REVERSE TRANSCRIPTASE DOMAIN-CONTAINING PROTEIN"/>
    <property type="match status" value="1"/>
</dbReference>
<evidence type="ECO:0000313" key="1">
    <source>
        <dbReference type="EMBL" id="PKU41791.1"/>
    </source>
</evidence>
<evidence type="ECO:0000313" key="2">
    <source>
        <dbReference type="Proteomes" id="UP000233556"/>
    </source>
</evidence>
<proteinExistence type="predicted"/>
<dbReference type="AlphaFoldDB" id="A0A2I0U703"/>
<keyword evidence="2" id="KW-1185">Reference proteome</keyword>
<dbReference type="OrthoDB" id="419189at2759"/>
<dbReference type="EMBL" id="KZ506072">
    <property type="protein sequence ID" value="PKU41791.1"/>
    <property type="molecule type" value="Genomic_DNA"/>
</dbReference>
<sequence length="137" mass="15849">MHQNRLGADLLESSSAEKDVGVLVDKLTISQQCTLVAKKSSGLLVYVQKRVANRSKEVILPLYSALERLHLEYCVQFCAPQSKNDRELLERVQRRAMKIIKGQEHLSYKERLRDLCLFRLEKRRLRGTEHSGMLLNI</sequence>
<name>A0A2I0U703_LIMLA</name>
<gene>
    <name evidence="1" type="ORF">llap_7892</name>
</gene>
<reference evidence="2" key="1">
    <citation type="submission" date="2017-11" db="EMBL/GenBank/DDBJ databases">
        <authorList>
            <person name="Lima N.C."/>
            <person name="Parody-Merino A.M."/>
            <person name="Battley P.F."/>
            <person name="Fidler A.E."/>
            <person name="Prosdocimi F."/>
        </authorList>
    </citation>
    <scope>NUCLEOTIDE SEQUENCE [LARGE SCALE GENOMIC DNA]</scope>
</reference>
<dbReference type="Proteomes" id="UP000233556">
    <property type="component" value="Unassembled WGS sequence"/>
</dbReference>
<accession>A0A2I0U703</accession>
<organism evidence="1 2">
    <name type="scientific">Limosa lapponica baueri</name>
    <dbReference type="NCBI Taxonomy" id="1758121"/>
    <lineage>
        <taxon>Eukaryota</taxon>
        <taxon>Metazoa</taxon>
        <taxon>Chordata</taxon>
        <taxon>Craniata</taxon>
        <taxon>Vertebrata</taxon>
        <taxon>Euteleostomi</taxon>
        <taxon>Archelosauria</taxon>
        <taxon>Archosauria</taxon>
        <taxon>Dinosauria</taxon>
        <taxon>Saurischia</taxon>
        <taxon>Theropoda</taxon>
        <taxon>Coelurosauria</taxon>
        <taxon>Aves</taxon>
        <taxon>Neognathae</taxon>
        <taxon>Neoaves</taxon>
        <taxon>Charadriiformes</taxon>
        <taxon>Scolopacidae</taxon>
        <taxon>Limosa</taxon>
    </lineage>
</organism>